<dbReference type="InterPro" id="IPR009057">
    <property type="entry name" value="Homeodomain-like_sf"/>
</dbReference>
<dbReference type="Proteomes" id="UP000746595">
    <property type="component" value="Unassembled WGS sequence"/>
</dbReference>
<dbReference type="SUPFAM" id="SSF48498">
    <property type="entry name" value="Tetracyclin repressor-like, C-terminal domain"/>
    <property type="match status" value="1"/>
</dbReference>
<name>A0ABX1G3B9_9MICC</name>
<protein>
    <submittedName>
        <fullName evidence="6">TetR/AcrR family transcriptional regulator</fullName>
    </submittedName>
</protein>
<sequence>MPEEALAMDRDEILRGCAHELFSIKGLGVPLSEIAKIAGVGVATLYRRYRDKDVLILDVYRRPMVDRVDFAVAANSYTHPWEGIEYFLRVTSAQLAADRGMRELILGGYVGSAGWARGSTPEELLAALSEMEIKLTGQLELLVERALAAGVVRDDFRHTDLLLMMAMVHSAVPVDAPDRAELSHRALQLLIEGIRPAA</sequence>
<proteinExistence type="predicted"/>
<keyword evidence="7" id="KW-1185">Reference proteome</keyword>
<dbReference type="InterPro" id="IPR049445">
    <property type="entry name" value="TetR_SbtR-like_C"/>
</dbReference>
<dbReference type="PROSITE" id="PS50977">
    <property type="entry name" value="HTH_TETR_2"/>
    <property type="match status" value="1"/>
</dbReference>
<dbReference type="Pfam" id="PF21597">
    <property type="entry name" value="TetR_C_43"/>
    <property type="match status" value="1"/>
</dbReference>
<evidence type="ECO:0000256" key="3">
    <source>
        <dbReference type="ARBA" id="ARBA00023163"/>
    </source>
</evidence>
<evidence type="ECO:0000256" key="1">
    <source>
        <dbReference type="ARBA" id="ARBA00023015"/>
    </source>
</evidence>
<feature type="DNA-binding region" description="H-T-H motif" evidence="4">
    <location>
        <begin position="30"/>
        <end position="49"/>
    </location>
</feature>
<dbReference type="InterPro" id="IPR050109">
    <property type="entry name" value="HTH-type_TetR-like_transc_reg"/>
</dbReference>
<evidence type="ECO:0000313" key="6">
    <source>
        <dbReference type="EMBL" id="NKG20160.1"/>
    </source>
</evidence>
<dbReference type="PANTHER" id="PTHR30055:SF234">
    <property type="entry name" value="HTH-TYPE TRANSCRIPTIONAL REGULATOR BETI"/>
    <property type="match status" value="1"/>
</dbReference>
<keyword evidence="1" id="KW-0805">Transcription regulation</keyword>
<dbReference type="PANTHER" id="PTHR30055">
    <property type="entry name" value="HTH-TYPE TRANSCRIPTIONAL REGULATOR RUTR"/>
    <property type="match status" value="1"/>
</dbReference>
<gene>
    <name evidence="6" type="ORF">HED64_05450</name>
</gene>
<dbReference type="Gene3D" id="1.10.357.10">
    <property type="entry name" value="Tetracycline Repressor, domain 2"/>
    <property type="match status" value="1"/>
</dbReference>
<dbReference type="Pfam" id="PF00440">
    <property type="entry name" value="TetR_N"/>
    <property type="match status" value="1"/>
</dbReference>
<evidence type="ECO:0000256" key="4">
    <source>
        <dbReference type="PROSITE-ProRule" id="PRU00335"/>
    </source>
</evidence>
<dbReference type="SUPFAM" id="SSF46689">
    <property type="entry name" value="Homeodomain-like"/>
    <property type="match status" value="1"/>
</dbReference>
<evidence type="ECO:0000256" key="2">
    <source>
        <dbReference type="ARBA" id="ARBA00023125"/>
    </source>
</evidence>
<accession>A0ABX1G3B9</accession>
<keyword evidence="2 4" id="KW-0238">DNA-binding</keyword>
<evidence type="ECO:0000259" key="5">
    <source>
        <dbReference type="PROSITE" id="PS50977"/>
    </source>
</evidence>
<evidence type="ECO:0000313" key="7">
    <source>
        <dbReference type="Proteomes" id="UP000746595"/>
    </source>
</evidence>
<dbReference type="InterPro" id="IPR036271">
    <property type="entry name" value="Tet_transcr_reg_TetR-rel_C_sf"/>
</dbReference>
<comment type="caution">
    <text evidence="6">The sequence shown here is derived from an EMBL/GenBank/DDBJ whole genome shotgun (WGS) entry which is preliminary data.</text>
</comment>
<organism evidence="6 7">
    <name type="scientific">Paeniglutamicibacter terrestris</name>
    <dbReference type="NCBI Taxonomy" id="2723403"/>
    <lineage>
        <taxon>Bacteria</taxon>
        <taxon>Bacillati</taxon>
        <taxon>Actinomycetota</taxon>
        <taxon>Actinomycetes</taxon>
        <taxon>Micrococcales</taxon>
        <taxon>Micrococcaceae</taxon>
        <taxon>Paeniglutamicibacter</taxon>
    </lineage>
</organism>
<dbReference type="RefSeq" id="WP_168151011.1">
    <property type="nucleotide sequence ID" value="NZ_JAAWVT010000001.1"/>
</dbReference>
<dbReference type="EMBL" id="JAAWVT010000001">
    <property type="protein sequence ID" value="NKG20160.1"/>
    <property type="molecule type" value="Genomic_DNA"/>
</dbReference>
<reference evidence="6 7" key="1">
    <citation type="submission" date="2020-04" db="EMBL/GenBank/DDBJ databases">
        <title>Paeniglutamicibacter sp. ANT13_2, a novel actinomycete isolated from sediment in Antarctica.</title>
        <authorList>
            <person name="Sakdapetsiri C."/>
            <person name="Pinyakong O."/>
        </authorList>
    </citation>
    <scope>NUCLEOTIDE SEQUENCE [LARGE SCALE GENOMIC DNA]</scope>
    <source>
        <strain evidence="6 7">ANT13_2</strain>
    </source>
</reference>
<feature type="domain" description="HTH tetR-type" evidence="5">
    <location>
        <begin position="8"/>
        <end position="67"/>
    </location>
</feature>
<dbReference type="InterPro" id="IPR001647">
    <property type="entry name" value="HTH_TetR"/>
</dbReference>
<keyword evidence="3" id="KW-0804">Transcription</keyword>